<sequence length="209" mass="23792">MTKVARAKLIEMLNETFANKKGKIEEAIWAEFGPTNPHAFTQSLVERAPIDSYEYFLAKLEGGEESSFDDCKTNDDVFYRLKQKAKNLAMDYARRKSASSIVHGILDAPRSEDEPVTNLEYFEAMSITHDADPLLDELTVQAIAEKLSELSDEDRQFMDKLVGAQLDGGYVRPPLKAVAEELGTTTHKVQYRWKKLQEKILELTQEDRD</sequence>
<accession>A0A1M2UXH1</accession>
<organism evidence="1 2">
    <name type="scientific">Marinobacter nauticus</name>
    <name type="common">Marinobacter hydrocarbonoclasticus</name>
    <name type="synonym">Marinobacter aquaeolei</name>
    <dbReference type="NCBI Taxonomy" id="2743"/>
    <lineage>
        <taxon>Bacteria</taxon>
        <taxon>Pseudomonadati</taxon>
        <taxon>Pseudomonadota</taxon>
        <taxon>Gammaproteobacteria</taxon>
        <taxon>Pseudomonadales</taxon>
        <taxon>Marinobacteraceae</taxon>
        <taxon>Marinobacter</taxon>
    </lineage>
</organism>
<dbReference type="OrthoDB" id="9867195at2"/>
<dbReference type="Proteomes" id="UP000183986">
    <property type="component" value="Unassembled WGS sequence"/>
</dbReference>
<comment type="caution">
    <text evidence="1">The sequence shown here is derived from an EMBL/GenBank/DDBJ whole genome shotgun (WGS) entry which is preliminary data.</text>
</comment>
<dbReference type="EMBL" id="MPKY01000001">
    <property type="protein sequence ID" value="OJS99980.1"/>
    <property type="molecule type" value="Genomic_DNA"/>
</dbReference>
<reference evidence="1" key="1">
    <citation type="submission" date="2016-11" db="EMBL/GenBank/DDBJ databases">
        <title>Draft Genome Sequence of Marinobacter hydrocarbonoclasticus strain STW2, a polyaromatic aromatic hydrocarbon degrading and denitrifying bacterium from rhizosphere of Seagrass Enhalus acodoides.</title>
        <authorList>
            <person name="Ling J."/>
            <person name="Dong J."/>
        </authorList>
    </citation>
    <scope>NUCLEOTIDE SEQUENCE [LARGE SCALE GENOMIC DNA]</scope>
    <source>
        <strain evidence="1">STW2</strain>
    </source>
</reference>
<evidence type="ECO:0000313" key="2">
    <source>
        <dbReference type="Proteomes" id="UP000183986"/>
    </source>
</evidence>
<dbReference type="RefSeq" id="WP_072676936.1">
    <property type="nucleotide sequence ID" value="NZ_MPKY01000001.1"/>
</dbReference>
<proteinExistence type="predicted"/>
<evidence type="ECO:0000313" key="1">
    <source>
        <dbReference type="EMBL" id="OJS99980.1"/>
    </source>
</evidence>
<dbReference type="AlphaFoldDB" id="A0A1M2UXH1"/>
<name>A0A1M2UXH1_MARNT</name>
<protein>
    <submittedName>
        <fullName evidence="1">Uncharacterized protein</fullName>
    </submittedName>
</protein>
<keyword evidence="2" id="KW-1185">Reference proteome</keyword>
<gene>
    <name evidence="1" type="ORF">BEE62_07660</name>
</gene>